<feature type="transmembrane region" description="Helical" evidence="1">
    <location>
        <begin position="860"/>
        <end position="878"/>
    </location>
</feature>
<dbReference type="Proteomes" id="UP000239710">
    <property type="component" value="Unassembled WGS sequence"/>
</dbReference>
<feature type="transmembrane region" description="Helical" evidence="1">
    <location>
        <begin position="988"/>
        <end position="1015"/>
    </location>
</feature>
<dbReference type="Pfam" id="PF00873">
    <property type="entry name" value="ACR_tran"/>
    <property type="match status" value="1"/>
</dbReference>
<dbReference type="Gene3D" id="3.30.70.1320">
    <property type="entry name" value="Multidrug efflux transporter AcrB pore domain like"/>
    <property type="match status" value="1"/>
</dbReference>
<dbReference type="PANTHER" id="PTHR32063">
    <property type="match status" value="1"/>
</dbReference>
<dbReference type="EMBL" id="FLTX01000067">
    <property type="protein sequence ID" value="SBV52884.1"/>
    <property type="molecule type" value="Genomic_DNA"/>
</dbReference>
<protein>
    <submittedName>
        <fullName evidence="3">Acriflavin resistance protein</fullName>
    </submittedName>
    <submittedName>
        <fullName evidence="2">Acriflavine resistance protein B</fullName>
    </submittedName>
</protein>
<dbReference type="Gene3D" id="1.20.1640.10">
    <property type="entry name" value="Multidrug efflux transporter AcrB transmembrane domain"/>
    <property type="match status" value="2"/>
</dbReference>
<dbReference type="SUPFAM" id="SSF82866">
    <property type="entry name" value="Multidrug efflux transporter AcrB transmembrane domain"/>
    <property type="match status" value="2"/>
</dbReference>
<evidence type="ECO:0000256" key="1">
    <source>
        <dbReference type="SAM" id="Phobius"/>
    </source>
</evidence>
<evidence type="ECO:0000313" key="5">
    <source>
        <dbReference type="Proteomes" id="UP000239710"/>
    </source>
</evidence>
<dbReference type="Gene3D" id="3.30.70.1440">
    <property type="entry name" value="Multidrug efflux transporter AcrB pore domain"/>
    <property type="match status" value="1"/>
</dbReference>
<dbReference type="SUPFAM" id="SSF82693">
    <property type="entry name" value="Multidrug efflux transporter AcrB pore domain, PN1, PN2, PC1 and PC2 subdomains"/>
    <property type="match status" value="3"/>
</dbReference>
<feature type="transmembrane region" description="Helical" evidence="1">
    <location>
        <begin position="533"/>
        <end position="552"/>
    </location>
</feature>
<dbReference type="Gene3D" id="3.30.2090.10">
    <property type="entry name" value="Multidrug efflux transporter AcrB TolC docking domain, DN and DC subdomains"/>
    <property type="match status" value="2"/>
</dbReference>
<dbReference type="InterPro" id="IPR027463">
    <property type="entry name" value="AcrB_DN_DC_subdom"/>
</dbReference>
<feature type="transmembrane region" description="Helical" evidence="1">
    <location>
        <begin position="467"/>
        <end position="495"/>
    </location>
</feature>
<dbReference type="Gene3D" id="3.30.70.1430">
    <property type="entry name" value="Multidrug efflux transporter AcrB pore domain"/>
    <property type="match status" value="2"/>
</dbReference>
<evidence type="ECO:0000313" key="4">
    <source>
        <dbReference type="Proteomes" id="UP000092503"/>
    </source>
</evidence>
<feature type="transmembrane region" description="Helical" evidence="1">
    <location>
        <begin position="435"/>
        <end position="455"/>
    </location>
</feature>
<proteinExistence type="predicted"/>
<accession>A0A1C3NRC9</accession>
<sequence length="1031" mass="110248">MRVASKFLDVFITRGIATTLLAAGVLGVGIMAYAGLPVSSVPQVEVPGISVSAGMPGASAQTMASSVTVPLERALSRIPGLVAVTSSSQPGSTLIDLEFDLDRDVDSVAMDVQAALSSAAADLPSQMPQPPTFEKSAPSDARLLTVALYSDTVPGTELGDLAEGYVATELSRVAGVGQIYFHGMRRPAVRVDVDLDRIARLGVTLEQVRRSIANATSNIPKGALDGAASNLMIETTDQLDDPAAYAALVVSFRDGQEVSLGDVAHIAWAAEDRHVAGWVNGHPAVTVELQKQPGHNVVATVDRVLAELPQISAGLPAGVRIVALGDRTGTVKSSIRSLQLDLLLSVAMVVLVIWTFLGDWRATFIPALTIPISVFATFAVMSGLGYTLNNVSLMAITVVIGFVVDDAVVVVENALRYIEAGRDGVSAAAEGTREIAFTIFSMTLSLVAVFIPLLLMGGLVGRLFREFAVTASVAVLVSGLVSLTLTPMLCAYLLAPRGTRSSAATVKAPQRAIAWVQSGYEKSLSIALRHPRTMLGVTIACVLLSVFIYLWIPKGFFPQQDNGMINGIVEGPLDMPHDALVASTRKLAERMREDPAVRNVYFYVEGNPTPNAGRLLMDLLPLQERSESVYEVMARLKKVAKGMEQDVSLHLQARQDVQLGMRVSKTQFQYTLRHPDIDVLRGWAPTFIHAIESLPQLRDVNSDMEPDAPQIRLVLDRQRMATLGVDVASVDNTLYDAFGQRQVARFEVRSNIYRVVMEADPEYRLDEHSLDSVYIDSEGGQPVPLRSFASLEDATAPLVINRDGQFPAVTVSFNLADSASIGDAVSAIEMKAKELRRPQGLTGMFQGTAQAFNASMSNQPLLICSALLVVYIVLGIFYESLVHPLTIISTLPSASVGGLGILALTGTELSLIAMIGLIVLIGIVKKNGIMMVDFALAAEREDGLTPQDAIRRAAVLRFRPILMTTLAALLGALPLAFGHGAGAELRRPLGICVLGGLMLSQLLTVYTTPVIYTYLSKFSRRAGTLSTGNGG</sequence>
<dbReference type="Proteomes" id="UP000092503">
    <property type="component" value="Unassembled WGS sequence"/>
</dbReference>
<gene>
    <name evidence="3" type="ORF">XBLMG947_3685</name>
    <name evidence="2" type="ORF">XbrCFBP1976_18355</name>
</gene>
<evidence type="ECO:0000313" key="3">
    <source>
        <dbReference type="EMBL" id="SBV52884.1"/>
    </source>
</evidence>
<feature type="transmembrane region" description="Helical" evidence="1">
    <location>
        <begin position="340"/>
        <end position="357"/>
    </location>
</feature>
<dbReference type="GO" id="GO:0005886">
    <property type="term" value="C:plasma membrane"/>
    <property type="evidence" value="ECO:0007669"/>
    <property type="project" value="TreeGrafter"/>
</dbReference>
<dbReference type="GO" id="GO:0042910">
    <property type="term" value="F:xenobiotic transmembrane transporter activity"/>
    <property type="evidence" value="ECO:0007669"/>
    <property type="project" value="TreeGrafter"/>
</dbReference>
<dbReference type="RefSeq" id="WP_065470039.1">
    <property type="nucleotide sequence ID" value="NZ_FLTX01000067.1"/>
</dbReference>
<reference evidence="3 4" key="1">
    <citation type="submission" date="2016-06" db="EMBL/GenBank/DDBJ databases">
        <authorList>
            <person name="Kjaerup R.B."/>
            <person name="Dalgaard T.S."/>
            <person name="Juul-Madsen H.R."/>
        </authorList>
    </citation>
    <scope>NUCLEOTIDE SEQUENCE [LARGE SCALE GENOMIC DNA]</scope>
    <source>
        <strain evidence="3">LMG947</strain>
    </source>
</reference>
<dbReference type="AlphaFoldDB" id="A0A1C3NRC9"/>
<dbReference type="SUPFAM" id="SSF82714">
    <property type="entry name" value="Multidrug efflux transporter AcrB TolC docking domain, DN and DC subdomains"/>
    <property type="match status" value="2"/>
</dbReference>
<dbReference type="InterPro" id="IPR001036">
    <property type="entry name" value="Acrflvin-R"/>
</dbReference>
<dbReference type="PANTHER" id="PTHR32063:SF21">
    <property type="entry name" value="MULTIDRUG RESISTANCE PROTEIN MDTB"/>
    <property type="match status" value="1"/>
</dbReference>
<reference evidence="2 5" key="2">
    <citation type="submission" date="2016-08" db="EMBL/GenBank/DDBJ databases">
        <title>Evolution of the type three secretion system and type three effector repertoires in Xanthomonas.</title>
        <authorList>
            <person name="Merda D."/>
            <person name="Briand M."/>
            <person name="Bosis E."/>
            <person name="Rousseau C."/>
            <person name="Portier P."/>
            <person name="Jacques M.-A."/>
            <person name="Fischer-Le Saux M."/>
        </authorList>
    </citation>
    <scope>NUCLEOTIDE SEQUENCE [LARGE SCALE GENOMIC DNA]</scope>
    <source>
        <strain evidence="2 5">CFBP1976</strain>
    </source>
</reference>
<name>A0A1C3NRC9_9XANT</name>
<dbReference type="OrthoDB" id="9759330at2"/>
<feature type="transmembrane region" description="Helical" evidence="1">
    <location>
        <begin position="12"/>
        <end position="34"/>
    </location>
</feature>
<dbReference type="STRING" id="56449.XBLMG947_3685"/>
<keyword evidence="1" id="KW-1133">Transmembrane helix</keyword>
<organism evidence="3 4">
    <name type="scientific">Xanthomonas bromi</name>
    <dbReference type="NCBI Taxonomy" id="56449"/>
    <lineage>
        <taxon>Bacteria</taxon>
        <taxon>Pseudomonadati</taxon>
        <taxon>Pseudomonadota</taxon>
        <taxon>Gammaproteobacteria</taxon>
        <taxon>Lysobacterales</taxon>
        <taxon>Lysobacteraceae</taxon>
        <taxon>Xanthomonas</taxon>
    </lineage>
</organism>
<keyword evidence="1" id="KW-0472">Membrane</keyword>
<feature type="transmembrane region" description="Helical" evidence="1">
    <location>
        <begin position="898"/>
        <end position="924"/>
    </location>
</feature>
<keyword evidence="1" id="KW-0812">Transmembrane</keyword>
<feature type="transmembrane region" description="Helical" evidence="1">
    <location>
        <begin position="363"/>
        <end position="386"/>
    </location>
</feature>
<feature type="transmembrane region" description="Helical" evidence="1">
    <location>
        <begin position="961"/>
        <end position="982"/>
    </location>
</feature>
<keyword evidence="5" id="KW-1185">Reference proteome</keyword>
<dbReference type="EMBL" id="MDCE01000035">
    <property type="protein sequence ID" value="PPV05189.1"/>
    <property type="molecule type" value="Genomic_DNA"/>
</dbReference>
<evidence type="ECO:0000313" key="2">
    <source>
        <dbReference type="EMBL" id="PPV05189.1"/>
    </source>
</evidence>
<dbReference type="PRINTS" id="PR00702">
    <property type="entry name" value="ACRIFLAVINRP"/>
</dbReference>